<dbReference type="RefSeq" id="WP_377713094.1">
    <property type="nucleotide sequence ID" value="NZ_JBHSMP010000020.1"/>
</dbReference>
<comment type="caution">
    <text evidence="2">The sequence shown here is derived from an EMBL/GenBank/DDBJ whole genome shotgun (WGS) entry which is preliminary data.</text>
</comment>
<proteinExistence type="predicted"/>
<gene>
    <name evidence="2" type="ORF">ACFPTO_17345</name>
</gene>
<dbReference type="Proteomes" id="UP001596103">
    <property type="component" value="Unassembled WGS sequence"/>
</dbReference>
<reference evidence="3" key="1">
    <citation type="journal article" date="2019" name="Int. J. Syst. Evol. Microbiol.">
        <title>The Global Catalogue of Microorganisms (GCM) 10K type strain sequencing project: providing services to taxonomists for standard genome sequencing and annotation.</title>
        <authorList>
            <consortium name="The Broad Institute Genomics Platform"/>
            <consortium name="The Broad Institute Genome Sequencing Center for Infectious Disease"/>
            <person name="Wu L."/>
            <person name="Ma J."/>
        </authorList>
    </citation>
    <scope>NUCLEOTIDE SEQUENCE [LARGE SCALE GENOMIC DNA]</scope>
    <source>
        <strain evidence="3">CCUG 56042</strain>
    </source>
</reference>
<feature type="chain" id="PRO_5046910849" evidence="1">
    <location>
        <begin position="21"/>
        <end position="136"/>
    </location>
</feature>
<feature type="signal peptide" evidence="1">
    <location>
        <begin position="1"/>
        <end position="20"/>
    </location>
</feature>
<name>A0ABW0JCC2_9BURK</name>
<evidence type="ECO:0000313" key="3">
    <source>
        <dbReference type="Proteomes" id="UP001596103"/>
    </source>
</evidence>
<protein>
    <submittedName>
        <fullName evidence="2">Spy/CpxP family protein refolding chaperone</fullName>
    </submittedName>
</protein>
<keyword evidence="3" id="KW-1185">Reference proteome</keyword>
<sequence length="136" mass="14911">MKFILVAAMLLCTSASWAQAGASAPSSRHTESVEDRIKTLHAELKITPAEEEKWSKVADAMRSNAQTVDALIEKRHEDAMKETAVENLRSWSDIAQAHADGSKALLTAFDALYTDMPDAQKKIADDAFRPAESHAK</sequence>
<dbReference type="Pfam" id="PF07813">
    <property type="entry name" value="LTXXQ"/>
    <property type="match status" value="1"/>
</dbReference>
<dbReference type="InterPro" id="IPR012899">
    <property type="entry name" value="LTXXQ"/>
</dbReference>
<keyword evidence="1" id="KW-0732">Signal</keyword>
<dbReference type="EMBL" id="JBHSMP010000020">
    <property type="protein sequence ID" value="MFC5430551.1"/>
    <property type="molecule type" value="Genomic_DNA"/>
</dbReference>
<accession>A0ABW0JCC2</accession>
<evidence type="ECO:0000256" key="1">
    <source>
        <dbReference type="SAM" id="SignalP"/>
    </source>
</evidence>
<evidence type="ECO:0000313" key="2">
    <source>
        <dbReference type="EMBL" id="MFC5430551.1"/>
    </source>
</evidence>
<organism evidence="2 3">
    <name type="scientific">Paraburkholderia denitrificans</name>
    <dbReference type="NCBI Taxonomy" id="694025"/>
    <lineage>
        <taxon>Bacteria</taxon>
        <taxon>Pseudomonadati</taxon>
        <taxon>Pseudomonadota</taxon>
        <taxon>Betaproteobacteria</taxon>
        <taxon>Burkholderiales</taxon>
        <taxon>Burkholderiaceae</taxon>
        <taxon>Paraburkholderia</taxon>
    </lineage>
</organism>